<evidence type="ECO:0000259" key="1">
    <source>
        <dbReference type="PROSITE" id="PS50197"/>
    </source>
</evidence>
<dbReference type="Gene3D" id="1.10.1540.10">
    <property type="entry name" value="BEACH domain"/>
    <property type="match status" value="1"/>
</dbReference>
<dbReference type="Proteomes" id="UP001497623">
    <property type="component" value="Unassembled WGS sequence"/>
</dbReference>
<dbReference type="AlphaFoldDB" id="A0AAV2Q9B2"/>
<organism evidence="3 4">
    <name type="scientific">Meganyctiphanes norvegica</name>
    <name type="common">Northern krill</name>
    <name type="synonym">Thysanopoda norvegica</name>
    <dbReference type="NCBI Taxonomy" id="48144"/>
    <lineage>
        <taxon>Eukaryota</taxon>
        <taxon>Metazoa</taxon>
        <taxon>Ecdysozoa</taxon>
        <taxon>Arthropoda</taxon>
        <taxon>Crustacea</taxon>
        <taxon>Multicrustacea</taxon>
        <taxon>Malacostraca</taxon>
        <taxon>Eumalacostraca</taxon>
        <taxon>Eucarida</taxon>
        <taxon>Euphausiacea</taxon>
        <taxon>Euphausiidae</taxon>
        <taxon>Meganyctiphanes</taxon>
    </lineage>
</organism>
<evidence type="ECO:0000313" key="3">
    <source>
        <dbReference type="EMBL" id="CAL4071549.1"/>
    </source>
</evidence>
<dbReference type="InterPro" id="IPR011993">
    <property type="entry name" value="PH-like_dom_sf"/>
</dbReference>
<dbReference type="Pfam" id="PF14844">
    <property type="entry name" value="PH_BEACH"/>
    <property type="match status" value="1"/>
</dbReference>
<name>A0AAV2Q9B2_MEGNR</name>
<dbReference type="EMBL" id="CAXKWB010004009">
    <property type="protein sequence ID" value="CAL4071549.1"/>
    <property type="molecule type" value="Genomic_DNA"/>
</dbReference>
<keyword evidence="4" id="KW-1185">Reference proteome</keyword>
<gene>
    <name evidence="3" type="ORF">MNOR_LOCUS8580</name>
</gene>
<dbReference type="PROSITE" id="PS51783">
    <property type="entry name" value="PH_BEACH"/>
    <property type="match status" value="1"/>
</dbReference>
<dbReference type="SUPFAM" id="SSF81837">
    <property type="entry name" value="BEACH domain"/>
    <property type="match status" value="1"/>
</dbReference>
<evidence type="ECO:0000313" key="4">
    <source>
        <dbReference type="Proteomes" id="UP001497623"/>
    </source>
</evidence>
<comment type="caution">
    <text evidence="3">The sequence shown here is derived from an EMBL/GenBank/DDBJ whole genome shotgun (WGS) entry which is preliminary data.</text>
</comment>
<dbReference type="PANTHER" id="PTHR13743">
    <property type="entry name" value="BEIGE/BEACH-RELATED"/>
    <property type="match status" value="1"/>
</dbReference>
<dbReference type="Gene3D" id="2.30.29.30">
    <property type="entry name" value="Pleckstrin-homology domain (PH domain)/Phosphotyrosine-binding domain (PTB)"/>
    <property type="match status" value="1"/>
</dbReference>
<protein>
    <recommendedName>
        <fullName evidence="5">Lysosomal-trafficking regulator</fullName>
    </recommendedName>
</protein>
<dbReference type="SUPFAM" id="SSF50729">
    <property type="entry name" value="PH domain-like"/>
    <property type="match status" value="1"/>
</dbReference>
<dbReference type="Pfam" id="PF02138">
    <property type="entry name" value="Beach"/>
    <property type="match status" value="1"/>
</dbReference>
<accession>A0AAV2Q9B2</accession>
<dbReference type="InterPro" id="IPR036372">
    <property type="entry name" value="BEACH_dom_sf"/>
</dbReference>
<feature type="domain" description="BEACH" evidence="1">
    <location>
        <begin position="828"/>
        <end position="918"/>
    </location>
</feature>
<dbReference type="PROSITE" id="PS50197">
    <property type="entry name" value="BEACH"/>
    <property type="match status" value="1"/>
</dbReference>
<dbReference type="InterPro" id="IPR050865">
    <property type="entry name" value="BEACH_Domain"/>
</dbReference>
<reference evidence="3 4" key="1">
    <citation type="submission" date="2024-05" db="EMBL/GenBank/DDBJ databases">
        <authorList>
            <person name="Wallberg A."/>
        </authorList>
    </citation>
    <scope>NUCLEOTIDE SEQUENCE [LARGE SCALE GENOMIC DNA]</scope>
</reference>
<dbReference type="InterPro" id="IPR023362">
    <property type="entry name" value="PH-BEACH_dom"/>
</dbReference>
<dbReference type="InterPro" id="IPR000409">
    <property type="entry name" value="BEACH_dom"/>
</dbReference>
<evidence type="ECO:0000259" key="2">
    <source>
        <dbReference type="PROSITE" id="PS51783"/>
    </source>
</evidence>
<feature type="domain" description="BEACH-type PH" evidence="2">
    <location>
        <begin position="718"/>
        <end position="823"/>
    </location>
</feature>
<dbReference type="PANTHER" id="PTHR13743:SF86">
    <property type="entry name" value="LYSOSOMAL-TRAFFICKING REGULATOR"/>
    <property type="match status" value="1"/>
</dbReference>
<feature type="non-terminal residue" evidence="3">
    <location>
        <position position="918"/>
    </location>
</feature>
<dbReference type="CDD" id="cd01201">
    <property type="entry name" value="PH_BEACH"/>
    <property type="match status" value="1"/>
</dbReference>
<proteinExistence type="predicted"/>
<dbReference type="SMART" id="SM01026">
    <property type="entry name" value="Beach"/>
    <property type="match status" value="1"/>
</dbReference>
<evidence type="ECO:0008006" key="5">
    <source>
        <dbReference type="Google" id="ProtNLM"/>
    </source>
</evidence>
<sequence>MLETVHYQTMKIGVNGVLQEGVYIIANLSKSGIPLPIRLTAVLKSLLFSTIICSVSETFYSWEETLSLVMSYLIYQHYAKTRRLVKDNLSFLNNRDSIFEGRSDCSRLFIICVKIVNISVKTLAFAVEISVTHCASNTFVMFGDENKNSDLHVPLVQRAHLVDSLLLTLKKALHTDSCGVSDVSGESECQIILADITEILSCLTNALVASTQHKFFMVILEILQQLSLVSRSEAVVCGGQASCVGHLRVMEAHLLQVALSRIQVSAATSSHTLTHQGFYSLPNRYIITKESDKISGSVSMHNMKVLSPTGSNSQEDSDSGLGSVLSSFPALNVSKSVHNLGDQLSGRSNSRGEDKILAHSELIDRFKVILQKSTDFLLVIPAWSSVESMASTVLQECSVGASQDGFSLYLLELLLGAVSAVTQRRSNSERSGWERVVWSCQDILRLHLTHLMALVTAPRTSTHTRTAATTALVNHPRALHVLAYAAKANAQLMHKVGIFVHELRHHHQERLEATDIKNCDTLLLLLEDCQVHTLPPPEINGALKEWSVVTEEKRIWQEETSKIASLIVDRCNKQDKRLLTKNNGKFESVVAECSRLTRTVVDRQNVERKVVLGGIKHSQCRHVHLTHRWHRLIDTLTHERATWHLPEAYPKSWQLDQTEGPMRVRKRLTRGRLHINPKHLRAQYANKLDIESAASPLEAVLAGCESESAMAVMIERLNVSERIVHMSSAAVVSPGMEQRGEILISRTAIYFLGEQLTIDMNQGHNNNGEVISVTWGLESVREVRVRRYQLRDCALELFLTTGHSVLLAFSDAQHRNQVLETLKSLELPNLCNKTTLLEVTMHWREGQMSNYEYLTQLNKLAGRSFNDLMQYPVFPFILSNYTADILSLNDPTVYRNLKKPIAVQQKHKEQHYINNYEM</sequence>